<keyword evidence="4" id="KW-1185">Reference proteome</keyword>
<dbReference type="Pfam" id="PF10419">
    <property type="entry name" value="TFIIIC_sub6"/>
    <property type="match status" value="1"/>
</dbReference>
<dbReference type="PANTHER" id="PTHR21860">
    <property type="entry name" value="TRANSCRIPTION INITIATION FACTOR IIIC TFIIIC , POLYPEPTIDE 6-RELATED"/>
    <property type="match status" value="1"/>
</dbReference>
<feature type="domain" description="Transcription factor TFIIIC triple barrel" evidence="2">
    <location>
        <begin position="41"/>
        <end position="117"/>
    </location>
</feature>
<dbReference type="GeneID" id="77726620"/>
<name>A0AA38LV05_9TREE</name>
<comment type="caution">
    <text evidence="3">The sequence shown here is derived from an EMBL/GenBank/DDBJ whole genome shotgun (WGS) entry which is preliminary data.</text>
</comment>
<dbReference type="GO" id="GO:0006383">
    <property type="term" value="P:transcription by RNA polymerase III"/>
    <property type="evidence" value="ECO:0007669"/>
    <property type="project" value="InterPro"/>
</dbReference>
<reference evidence="3" key="1">
    <citation type="journal article" date="2022" name="G3 (Bethesda)">
        <title>High quality genome of the basidiomycete yeast Dioszegia hungarica PDD-24b-2 isolated from cloud water.</title>
        <authorList>
            <person name="Jarrige D."/>
            <person name="Haridas S."/>
            <person name="Bleykasten-Grosshans C."/>
            <person name="Joly M."/>
            <person name="Nadalig T."/>
            <person name="Sancelme M."/>
            <person name="Vuilleumier S."/>
            <person name="Grigoriev I.V."/>
            <person name="Amato P."/>
            <person name="Bringel F."/>
        </authorList>
    </citation>
    <scope>NUCLEOTIDE SEQUENCE</scope>
    <source>
        <strain evidence="3">PDD-24b-2</strain>
    </source>
</reference>
<dbReference type="InterPro" id="IPR042771">
    <property type="entry name" value="GTF3C6-like"/>
</dbReference>
<dbReference type="Gene3D" id="2.60.40.4370">
    <property type="match status" value="1"/>
</dbReference>
<dbReference type="InterPro" id="IPR019481">
    <property type="entry name" value="TFIIIC_triple_barrel"/>
</dbReference>
<evidence type="ECO:0000313" key="3">
    <source>
        <dbReference type="EMBL" id="KAI9634681.1"/>
    </source>
</evidence>
<proteinExistence type="predicted"/>
<dbReference type="PANTHER" id="PTHR21860:SF2">
    <property type="entry name" value="GENERAL TRANSCRIPTION FACTOR 3C POLYPEPTIDE 6"/>
    <property type="match status" value="1"/>
</dbReference>
<dbReference type="EMBL" id="JAKWFO010000006">
    <property type="protein sequence ID" value="KAI9634681.1"/>
    <property type="molecule type" value="Genomic_DNA"/>
</dbReference>
<sequence length="322" mass="34562">MLQSSEDAQAHLETGQSLLGPGWREVESFEDLTDEDEYTTDEEELYAVLDFGQAIDRQQMQSESTYQLIGLDTPLPFIKLGNQVYQGEMSPLIGDEVILGMVRDPANPTKPSHVPLHTASRHLLFRPIVLKSQAEAEINPPPATSDAATPGGPIPEEATFALPKPRGRPKGATSRPRIVVRSEEDVRNMDIGSLPDNIIIDIEPLAVHGEPLAPSTRLTKLQAERIVLGLTARNRIKRSHDTPGPSNPVLVSQAGRRARERAAAAAGVGGSGHDGEEADMEGNAEAGPSEDVIVSRTRDGAPRAPSKAKGQGYGGDRPCSGR</sequence>
<dbReference type="RefSeq" id="XP_052944458.1">
    <property type="nucleotide sequence ID" value="XM_053087415.1"/>
</dbReference>
<evidence type="ECO:0000256" key="1">
    <source>
        <dbReference type="SAM" id="MobiDB-lite"/>
    </source>
</evidence>
<gene>
    <name evidence="3" type="ORF">MKK02DRAFT_27845</name>
</gene>
<dbReference type="GO" id="GO:0000127">
    <property type="term" value="C:transcription factor TFIIIC complex"/>
    <property type="evidence" value="ECO:0007669"/>
    <property type="project" value="TreeGrafter"/>
</dbReference>
<feature type="region of interest" description="Disordered" evidence="1">
    <location>
        <begin position="237"/>
        <end position="322"/>
    </location>
</feature>
<evidence type="ECO:0000313" key="4">
    <source>
        <dbReference type="Proteomes" id="UP001164286"/>
    </source>
</evidence>
<feature type="region of interest" description="Disordered" evidence="1">
    <location>
        <begin position="138"/>
        <end position="177"/>
    </location>
</feature>
<protein>
    <recommendedName>
        <fullName evidence="2">Transcription factor TFIIIC triple barrel domain-containing protein</fullName>
    </recommendedName>
</protein>
<dbReference type="Proteomes" id="UP001164286">
    <property type="component" value="Unassembled WGS sequence"/>
</dbReference>
<evidence type="ECO:0000259" key="2">
    <source>
        <dbReference type="Pfam" id="PF10419"/>
    </source>
</evidence>
<organism evidence="3 4">
    <name type="scientific">Dioszegia hungarica</name>
    <dbReference type="NCBI Taxonomy" id="4972"/>
    <lineage>
        <taxon>Eukaryota</taxon>
        <taxon>Fungi</taxon>
        <taxon>Dikarya</taxon>
        <taxon>Basidiomycota</taxon>
        <taxon>Agaricomycotina</taxon>
        <taxon>Tremellomycetes</taxon>
        <taxon>Tremellales</taxon>
        <taxon>Bulleribasidiaceae</taxon>
        <taxon>Dioszegia</taxon>
    </lineage>
</organism>
<dbReference type="AlphaFoldDB" id="A0AA38LV05"/>
<accession>A0AA38LV05</accession>